<organism evidence="7 8">
    <name type="scientific">Prauserella flavalba</name>
    <dbReference type="NCBI Taxonomy" id="1477506"/>
    <lineage>
        <taxon>Bacteria</taxon>
        <taxon>Bacillati</taxon>
        <taxon>Actinomycetota</taxon>
        <taxon>Actinomycetes</taxon>
        <taxon>Pseudonocardiales</taxon>
        <taxon>Pseudonocardiaceae</taxon>
        <taxon>Prauserella</taxon>
    </lineage>
</organism>
<dbReference type="Gene3D" id="3.40.50.150">
    <property type="entry name" value="Vaccinia Virus protein VP39"/>
    <property type="match status" value="1"/>
</dbReference>
<dbReference type="AlphaFoldDB" id="A0A318LR62"/>
<gene>
    <name evidence="7" type="ORF">BA062_14990</name>
</gene>
<evidence type="ECO:0000256" key="5">
    <source>
        <dbReference type="ARBA" id="ARBA00022691"/>
    </source>
</evidence>
<evidence type="ECO:0000256" key="3">
    <source>
        <dbReference type="ARBA" id="ARBA00022603"/>
    </source>
</evidence>
<dbReference type="PANTHER" id="PTHR43619">
    <property type="entry name" value="S-ADENOSYL-L-METHIONINE-DEPENDENT METHYLTRANSFERASE YKTD-RELATED"/>
    <property type="match status" value="1"/>
</dbReference>
<comment type="similarity">
    <text evidence="2 6">Belongs to the UPF0677 family.</text>
</comment>
<sequence length="259" mass="28763">MTIVAIEQHEPEPLLRDDLAGRFLPPGARAIAALARVPFVRHAIRSAAERRAPGSWTGVLDRKRFLDDDLTTAVGDGCESVVIPGAGLDDRAYRLPSLAGVPVYEVDLMPNITAKYQRLHALYGTVPPSVTLAPADLTVQDLGDVLAQHGYRPERPTYFLCEALTQYLAEDEVRRMFRFLAGAPLGSRLGLTYIRRDFIDGRHLRFGLEPETVAEFLAEYGWSVRQDLGGGEFARRYGCPADTGRSRSELERVVTAQRR</sequence>
<keyword evidence="5 6" id="KW-0949">S-adenosyl-L-methionine</keyword>
<dbReference type="SUPFAM" id="SSF53335">
    <property type="entry name" value="S-adenosyl-L-methionine-dependent methyltransferases"/>
    <property type="match status" value="1"/>
</dbReference>
<dbReference type="PANTHER" id="PTHR43619:SF2">
    <property type="entry name" value="S-ADENOSYL-L-METHIONINE-DEPENDENT METHYLTRANSFERASES SUPERFAMILY PROTEIN"/>
    <property type="match status" value="1"/>
</dbReference>
<dbReference type="Pfam" id="PF04072">
    <property type="entry name" value="LCM"/>
    <property type="match status" value="1"/>
</dbReference>
<evidence type="ECO:0000256" key="1">
    <source>
        <dbReference type="ARBA" id="ARBA00003907"/>
    </source>
</evidence>
<dbReference type="OrthoDB" id="9806164at2"/>
<reference evidence="7 8" key="1">
    <citation type="submission" date="2016-07" db="EMBL/GenBank/DDBJ databases">
        <title>Draft genome sequence of Prauserella sp. YIM 121212, isolated from alkaline soil.</title>
        <authorList>
            <person name="Ruckert C."/>
            <person name="Albersmeier A."/>
            <person name="Jiang C.-L."/>
            <person name="Jiang Y."/>
            <person name="Kalinowski J."/>
            <person name="Schneider O."/>
            <person name="Winkler A."/>
            <person name="Zotchev S.B."/>
        </authorList>
    </citation>
    <scope>NUCLEOTIDE SEQUENCE [LARGE SCALE GENOMIC DNA]</scope>
    <source>
        <strain evidence="7 8">YIM 121212</strain>
    </source>
</reference>
<keyword evidence="8" id="KW-1185">Reference proteome</keyword>
<dbReference type="Proteomes" id="UP000247892">
    <property type="component" value="Unassembled WGS sequence"/>
</dbReference>
<name>A0A318LR62_9PSEU</name>
<protein>
    <recommendedName>
        <fullName evidence="6">S-adenosyl-L-methionine-dependent methyltransferase</fullName>
        <ecNumber evidence="6">2.1.1.-</ecNumber>
    </recommendedName>
</protein>
<accession>A0A318LR62</accession>
<evidence type="ECO:0000313" key="8">
    <source>
        <dbReference type="Proteomes" id="UP000247892"/>
    </source>
</evidence>
<dbReference type="EC" id="2.1.1.-" evidence="6"/>
<dbReference type="NCBIfam" id="TIGR00027">
    <property type="entry name" value="mthyl_TIGR00027"/>
    <property type="match status" value="1"/>
</dbReference>
<keyword evidence="4" id="KW-0808">Transferase</keyword>
<evidence type="ECO:0000256" key="4">
    <source>
        <dbReference type="ARBA" id="ARBA00022679"/>
    </source>
</evidence>
<dbReference type="InterPro" id="IPR029063">
    <property type="entry name" value="SAM-dependent_MTases_sf"/>
</dbReference>
<dbReference type="GO" id="GO:0008168">
    <property type="term" value="F:methyltransferase activity"/>
    <property type="evidence" value="ECO:0007669"/>
    <property type="project" value="UniProtKB-UniRule"/>
</dbReference>
<dbReference type="EMBL" id="MASU01000005">
    <property type="protein sequence ID" value="PXY37002.1"/>
    <property type="molecule type" value="Genomic_DNA"/>
</dbReference>
<dbReference type="InterPro" id="IPR011610">
    <property type="entry name" value="SAM_mthyl_Trfase_ML2640-like"/>
</dbReference>
<evidence type="ECO:0000256" key="6">
    <source>
        <dbReference type="RuleBase" id="RU362030"/>
    </source>
</evidence>
<dbReference type="InterPro" id="IPR007213">
    <property type="entry name" value="Ppm1/Ppm2/Tcmp"/>
</dbReference>
<evidence type="ECO:0000313" key="7">
    <source>
        <dbReference type="EMBL" id="PXY37002.1"/>
    </source>
</evidence>
<comment type="caution">
    <text evidence="7">The sequence shown here is derived from an EMBL/GenBank/DDBJ whole genome shotgun (WGS) entry which is preliminary data.</text>
</comment>
<evidence type="ECO:0000256" key="2">
    <source>
        <dbReference type="ARBA" id="ARBA00008138"/>
    </source>
</evidence>
<keyword evidence="3 6" id="KW-0489">Methyltransferase</keyword>
<proteinExistence type="inferred from homology"/>
<comment type="function">
    <text evidence="1 6">Exhibits S-adenosyl-L-methionine-dependent methyltransferase activity.</text>
</comment>
<dbReference type="GO" id="GO:0032259">
    <property type="term" value="P:methylation"/>
    <property type="evidence" value="ECO:0007669"/>
    <property type="project" value="UniProtKB-KW"/>
</dbReference>